<evidence type="ECO:0000256" key="5">
    <source>
        <dbReference type="SAM" id="MobiDB-lite"/>
    </source>
</evidence>
<keyword evidence="8" id="KW-1185">Reference proteome</keyword>
<dbReference type="GO" id="GO:0016020">
    <property type="term" value="C:membrane"/>
    <property type="evidence" value="ECO:0007669"/>
    <property type="project" value="UniProtKB-SubCell"/>
</dbReference>
<keyword evidence="3 6" id="KW-1133">Transmembrane helix</keyword>
<dbReference type="InterPro" id="IPR050186">
    <property type="entry name" value="TPT_transporter"/>
</dbReference>
<evidence type="ECO:0000256" key="6">
    <source>
        <dbReference type="SAM" id="Phobius"/>
    </source>
</evidence>
<feature type="transmembrane region" description="Helical" evidence="6">
    <location>
        <begin position="89"/>
        <end position="108"/>
    </location>
</feature>
<sequence>MDPMVEMILLSFNLYIEENVAVITLEKAREDGFMVFLLISNATVAYLVKLTNLLVTKHTSALTLQVLGNAKVSVTAVMSVLIFRIPVNIIGITGFAVIVMGVVLYSEAKKRSKIMTRTLLRWLSHFEAQDSNFKDQLQQVWIHTLNCLQKTQPITEFNFSFLKLQEPLNMILEVEAMILLVVVPLIFVGIRAHRPVDYDTVSKWILKNSAELENMNLSLTHKINMCNTTKVPLESCNTHRLLFLQEYVIKIRLHRGSSWLTSLRVDSVAEMVMRRDSSSTIRSNAPARCGAGQDPTHGGDRVGSHPPQTRMYTDALSGVRNEGQPQVVAS</sequence>
<dbReference type="STRING" id="33114.A0A2G2V6A6"/>
<comment type="subcellular location">
    <subcellularLocation>
        <location evidence="1">Membrane</location>
        <topology evidence="1">Multi-pass membrane protein</topology>
    </subcellularLocation>
</comment>
<dbReference type="SUPFAM" id="SSF103481">
    <property type="entry name" value="Multidrug resistance efflux transporter EmrE"/>
    <property type="match status" value="1"/>
</dbReference>
<evidence type="ECO:0000313" key="8">
    <source>
        <dbReference type="Proteomes" id="UP000224567"/>
    </source>
</evidence>
<feature type="transmembrane region" description="Helical" evidence="6">
    <location>
        <begin position="170"/>
        <end position="190"/>
    </location>
</feature>
<evidence type="ECO:0000313" key="7">
    <source>
        <dbReference type="EMBL" id="PHT28532.1"/>
    </source>
</evidence>
<evidence type="ECO:0000256" key="4">
    <source>
        <dbReference type="ARBA" id="ARBA00023136"/>
    </source>
</evidence>
<protein>
    <submittedName>
        <fullName evidence="7">Sugar phosphate/phosphate translocator</fullName>
    </submittedName>
</protein>
<evidence type="ECO:0000256" key="1">
    <source>
        <dbReference type="ARBA" id="ARBA00004141"/>
    </source>
</evidence>
<proteinExistence type="predicted"/>
<evidence type="ECO:0000256" key="2">
    <source>
        <dbReference type="ARBA" id="ARBA00022692"/>
    </source>
</evidence>
<reference evidence="8" key="2">
    <citation type="journal article" date="2017" name="J. Anim. Genet.">
        <title>Multiple reference genome sequences of hot pepper reveal the massive evolution of plant disease resistance genes by retroduplication.</title>
        <authorList>
            <person name="Kim S."/>
            <person name="Park J."/>
            <person name="Yeom S.-I."/>
            <person name="Kim Y.-M."/>
            <person name="Seo E."/>
            <person name="Kim K.-T."/>
            <person name="Kim M.-S."/>
            <person name="Lee J.M."/>
            <person name="Cheong K."/>
            <person name="Shin H.-S."/>
            <person name="Kim S.-B."/>
            <person name="Han K."/>
            <person name="Lee J."/>
            <person name="Park M."/>
            <person name="Lee H.-A."/>
            <person name="Lee H.-Y."/>
            <person name="Lee Y."/>
            <person name="Oh S."/>
            <person name="Lee J.H."/>
            <person name="Choi E."/>
            <person name="Choi E."/>
            <person name="Lee S.E."/>
            <person name="Jeon J."/>
            <person name="Kim H."/>
            <person name="Choi G."/>
            <person name="Song H."/>
            <person name="Lee J."/>
            <person name="Lee S.-C."/>
            <person name="Kwon J.-K."/>
            <person name="Lee H.-Y."/>
            <person name="Koo N."/>
            <person name="Hong Y."/>
            <person name="Kim R.W."/>
            <person name="Kang W.-H."/>
            <person name="Huh J.H."/>
            <person name="Kang B.-C."/>
            <person name="Yang T.-J."/>
            <person name="Lee Y.-H."/>
            <person name="Bennetzen J.L."/>
            <person name="Choi D."/>
        </authorList>
    </citation>
    <scope>NUCLEOTIDE SEQUENCE [LARGE SCALE GENOMIC DNA]</scope>
    <source>
        <strain evidence="8">cv. PBC81</strain>
    </source>
</reference>
<dbReference type="InterPro" id="IPR037185">
    <property type="entry name" value="EmrE-like"/>
</dbReference>
<accession>A0A2G2V6A6</accession>
<evidence type="ECO:0000256" key="3">
    <source>
        <dbReference type="ARBA" id="ARBA00022989"/>
    </source>
</evidence>
<feature type="region of interest" description="Disordered" evidence="5">
    <location>
        <begin position="276"/>
        <end position="330"/>
    </location>
</feature>
<organism evidence="7 8">
    <name type="scientific">Capsicum baccatum</name>
    <name type="common">Peruvian pepper</name>
    <dbReference type="NCBI Taxonomy" id="33114"/>
    <lineage>
        <taxon>Eukaryota</taxon>
        <taxon>Viridiplantae</taxon>
        <taxon>Streptophyta</taxon>
        <taxon>Embryophyta</taxon>
        <taxon>Tracheophyta</taxon>
        <taxon>Spermatophyta</taxon>
        <taxon>Magnoliopsida</taxon>
        <taxon>eudicotyledons</taxon>
        <taxon>Gunneridae</taxon>
        <taxon>Pentapetalae</taxon>
        <taxon>asterids</taxon>
        <taxon>lamiids</taxon>
        <taxon>Solanales</taxon>
        <taxon>Solanaceae</taxon>
        <taxon>Solanoideae</taxon>
        <taxon>Capsiceae</taxon>
        <taxon>Capsicum</taxon>
    </lineage>
</organism>
<dbReference type="AlphaFoldDB" id="A0A2G2V6A6"/>
<dbReference type="PANTHER" id="PTHR11132">
    <property type="entry name" value="SOLUTE CARRIER FAMILY 35"/>
    <property type="match status" value="1"/>
</dbReference>
<keyword evidence="2 6" id="KW-0812">Transmembrane</keyword>
<feature type="transmembrane region" description="Helical" evidence="6">
    <location>
        <begin position="33"/>
        <end position="55"/>
    </location>
</feature>
<dbReference type="EMBL" id="MLFT02000212">
    <property type="protein sequence ID" value="PHT28532.1"/>
    <property type="molecule type" value="Genomic_DNA"/>
</dbReference>
<dbReference type="Proteomes" id="UP000224567">
    <property type="component" value="Unassembled WGS sequence"/>
</dbReference>
<reference evidence="7 8" key="1">
    <citation type="journal article" date="2017" name="Genome Biol.">
        <title>New reference genome sequences of hot pepper reveal the massive evolution of plant disease-resistance genes by retroduplication.</title>
        <authorList>
            <person name="Kim S."/>
            <person name="Park J."/>
            <person name="Yeom S.I."/>
            <person name="Kim Y.M."/>
            <person name="Seo E."/>
            <person name="Kim K.T."/>
            <person name="Kim M.S."/>
            <person name="Lee J.M."/>
            <person name="Cheong K."/>
            <person name="Shin H.S."/>
            <person name="Kim S.B."/>
            <person name="Han K."/>
            <person name="Lee J."/>
            <person name="Park M."/>
            <person name="Lee H.A."/>
            <person name="Lee H.Y."/>
            <person name="Lee Y."/>
            <person name="Oh S."/>
            <person name="Lee J.H."/>
            <person name="Choi E."/>
            <person name="Choi E."/>
            <person name="Lee S.E."/>
            <person name="Jeon J."/>
            <person name="Kim H."/>
            <person name="Choi G."/>
            <person name="Song H."/>
            <person name="Lee J."/>
            <person name="Lee S.C."/>
            <person name="Kwon J.K."/>
            <person name="Lee H.Y."/>
            <person name="Koo N."/>
            <person name="Hong Y."/>
            <person name="Kim R.W."/>
            <person name="Kang W.H."/>
            <person name="Huh J.H."/>
            <person name="Kang B.C."/>
            <person name="Yang T.J."/>
            <person name="Lee Y.H."/>
            <person name="Bennetzen J.L."/>
            <person name="Choi D."/>
        </authorList>
    </citation>
    <scope>NUCLEOTIDE SEQUENCE [LARGE SCALE GENOMIC DNA]</scope>
    <source>
        <strain evidence="8">cv. PBC81</strain>
    </source>
</reference>
<keyword evidence="4 6" id="KW-0472">Membrane</keyword>
<gene>
    <name evidence="7" type="ORF">CQW23_31868</name>
</gene>
<comment type="caution">
    <text evidence="7">The sequence shown here is derived from an EMBL/GenBank/DDBJ whole genome shotgun (WGS) entry which is preliminary data.</text>
</comment>
<name>A0A2G2V6A6_CAPBA</name>